<proteinExistence type="predicted"/>
<reference evidence="2 3" key="1">
    <citation type="submission" date="2021-05" db="EMBL/GenBank/DDBJ databases">
        <title>Shewanella sp. JM162201.</title>
        <authorList>
            <person name="Xu S."/>
            <person name="Li A."/>
        </authorList>
    </citation>
    <scope>NUCLEOTIDE SEQUENCE [LARGE SCALE GENOMIC DNA]</scope>
    <source>
        <strain evidence="2 3">JM162201</strain>
    </source>
</reference>
<keyword evidence="3" id="KW-1185">Reference proteome</keyword>
<comment type="caution">
    <text evidence="2">The sequence shown here is derived from an EMBL/GenBank/DDBJ whole genome shotgun (WGS) entry which is preliminary data.</text>
</comment>
<feature type="transmembrane region" description="Helical" evidence="1">
    <location>
        <begin position="166"/>
        <end position="188"/>
    </location>
</feature>
<organism evidence="2 3">
    <name type="scientific">Shewanella jiangmenensis</name>
    <dbReference type="NCBI Taxonomy" id="2837387"/>
    <lineage>
        <taxon>Bacteria</taxon>
        <taxon>Pseudomonadati</taxon>
        <taxon>Pseudomonadota</taxon>
        <taxon>Gammaproteobacteria</taxon>
        <taxon>Alteromonadales</taxon>
        <taxon>Shewanellaceae</taxon>
        <taxon>Shewanella</taxon>
    </lineage>
</organism>
<evidence type="ECO:0000313" key="2">
    <source>
        <dbReference type="EMBL" id="MBT1443308.1"/>
    </source>
</evidence>
<keyword evidence="1" id="KW-1133">Transmembrane helix</keyword>
<evidence type="ECO:0000313" key="3">
    <source>
        <dbReference type="Proteomes" id="UP001195903"/>
    </source>
</evidence>
<evidence type="ECO:0000256" key="1">
    <source>
        <dbReference type="SAM" id="Phobius"/>
    </source>
</evidence>
<sequence length="194" mass="22743">MTKDYRVIDSAKGRTESYLRLVCFRSPELKKEISLWKWFVLTIVEMVVGTELLESFLTTGSVSPYKTLIKEDSTEYGNELHLTLHIPAGLITNLLRNKIIELLYYKHFLHYLILVPVGEPCVNDESKTIDCSRTRFRARKNIFYQFISLRRVYDLFWLVFNITIDLLVFLATTDIQFALLSALTIEAIRRLLRL</sequence>
<gene>
    <name evidence="2" type="ORF">KJI95_02030</name>
</gene>
<protein>
    <submittedName>
        <fullName evidence="2">Uncharacterized protein</fullName>
    </submittedName>
</protein>
<dbReference type="RefSeq" id="WP_214505498.1">
    <property type="nucleotide sequence ID" value="NZ_JAHEPS010000001.1"/>
</dbReference>
<keyword evidence="1" id="KW-0812">Transmembrane</keyword>
<dbReference type="Proteomes" id="UP001195903">
    <property type="component" value="Unassembled WGS sequence"/>
</dbReference>
<keyword evidence="1" id="KW-0472">Membrane</keyword>
<dbReference type="EMBL" id="JAHEPS010000001">
    <property type="protein sequence ID" value="MBT1443308.1"/>
    <property type="molecule type" value="Genomic_DNA"/>
</dbReference>
<name>A0ABS5V2L7_9GAMM</name>
<accession>A0ABS5V2L7</accession>